<organism evidence="1 2">
    <name type="scientific">Paramagnetospirillum magnetotacticum MS-1</name>
    <dbReference type="NCBI Taxonomy" id="272627"/>
    <lineage>
        <taxon>Bacteria</taxon>
        <taxon>Pseudomonadati</taxon>
        <taxon>Pseudomonadota</taxon>
        <taxon>Alphaproteobacteria</taxon>
        <taxon>Rhodospirillales</taxon>
        <taxon>Magnetospirillaceae</taxon>
        <taxon>Paramagnetospirillum</taxon>
    </lineage>
</organism>
<accession>A0A0C2YPU4</accession>
<reference evidence="1 2" key="1">
    <citation type="submission" date="2015-01" db="EMBL/GenBank/DDBJ databases">
        <title>Genome Sequence of Magnetospirillum magnetotacticum Strain MS-1.</title>
        <authorList>
            <person name="Marinov G.K."/>
            <person name="Smalley M.D."/>
            <person name="DeSalvo G."/>
        </authorList>
    </citation>
    <scope>NUCLEOTIDE SEQUENCE [LARGE SCALE GENOMIC DNA]</scope>
    <source>
        <strain evidence="1 2">MS-1</strain>
    </source>
</reference>
<comment type="caution">
    <text evidence="1">The sequence shown here is derived from an EMBL/GenBank/DDBJ whole genome shotgun (WGS) entry which is preliminary data.</text>
</comment>
<dbReference type="EMBL" id="JXSL01000036">
    <property type="protein sequence ID" value="KIL96670.1"/>
    <property type="molecule type" value="Genomic_DNA"/>
</dbReference>
<keyword evidence="2" id="KW-1185">Reference proteome</keyword>
<gene>
    <name evidence="1" type="ORF">CCC_01933</name>
</gene>
<dbReference type="Proteomes" id="UP000031971">
    <property type="component" value="Unassembled WGS sequence"/>
</dbReference>
<proteinExistence type="predicted"/>
<name>A0A0C2YPU4_PARME</name>
<protein>
    <submittedName>
        <fullName evidence="1">Uncharacterized protein</fullName>
    </submittedName>
</protein>
<dbReference type="AlphaFoldDB" id="A0A0C2YPU4"/>
<evidence type="ECO:0000313" key="2">
    <source>
        <dbReference type="Proteomes" id="UP000031971"/>
    </source>
</evidence>
<dbReference type="STRING" id="272627.CCC_01933"/>
<evidence type="ECO:0000313" key="1">
    <source>
        <dbReference type="EMBL" id="KIL96670.1"/>
    </source>
</evidence>
<sequence>MVAEGVGVRSVSAAQEAALSQTGSLHFLVTCRVHPIT</sequence>